<feature type="binding site" evidence="7">
    <location>
        <position position="167"/>
    </location>
    <ligand>
        <name>NADP(+)</name>
        <dbReference type="ChEBI" id="CHEBI:58349"/>
    </ligand>
</feature>
<evidence type="ECO:0000256" key="5">
    <source>
        <dbReference type="ARBA" id="ARBA00023002"/>
    </source>
</evidence>
<gene>
    <name evidence="7 11" type="primary">zwf</name>
    <name evidence="11" type="ORF">GOB81_01230</name>
</gene>
<feature type="domain" description="Glucose-6-phosphate dehydrogenase NAD-binding" evidence="9">
    <location>
        <begin position="30"/>
        <end position="206"/>
    </location>
</feature>
<dbReference type="InterPro" id="IPR036291">
    <property type="entry name" value="NAD(P)-bd_dom_sf"/>
</dbReference>
<dbReference type="PANTHER" id="PTHR23429">
    <property type="entry name" value="GLUCOSE-6-PHOSPHATE 1-DEHYDROGENASE G6PD"/>
    <property type="match status" value="1"/>
</dbReference>
<comment type="caution">
    <text evidence="11">The sequence shown here is derived from an EMBL/GenBank/DDBJ whole genome shotgun (WGS) entry which is preliminary data.</text>
</comment>
<keyword evidence="4 7" id="KW-0521">NADP</keyword>
<feature type="binding site" evidence="7">
    <location>
        <position position="235"/>
    </location>
    <ligand>
        <name>substrate</name>
    </ligand>
</feature>
<dbReference type="Gene3D" id="3.40.50.720">
    <property type="entry name" value="NAD(P)-binding Rossmann-like Domain"/>
    <property type="match status" value="1"/>
</dbReference>
<feature type="binding site" evidence="7">
    <location>
        <position position="197"/>
    </location>
    <ligand>
        <name>substrate</name>
    </ligand>
</feature>
<evidence type="ECO:0000256" key="6">
    <source>
        <dbReference type="ARBA" id="ARBA00023277"/>
    </source>
</evidence>
<evidence type="ECO:0000256" key="3">
    <source>
        <dbReference type="ARBA" id="ARBA00022526"/>
    </source>
</evidence>
<keyword evidence="6 7" id="KW-0119">Carbohydrate metabolism</keyword>
<protein>
    <recommendedName>
        <fullName evidence="7">Glucose-6-phosphate 1-dehydrogenase</fullName>
        <shortName evidence="7">G6PD</shortName>
        <ecNumber evidence="7">1.1.1.49</ecNumber>
    </recommendedName>
</protein>
<dbReference type="InterPro" id="IPR001282">
    <property type="entry name" value="G6P_DH"/>
</dbReference>
<dbReference type="PRINTS" id="PR00079">
    <property type="entry name" value="G6PDHDRGNASE"/>
</dbReference>
<dbReference type="Pfam" id="PF02781">
    <property type="entry name" value="G6PD_C"/>
    <property type="match status" value="1"/>
</dbReference>
<comment type="function">
    <text evidence="7">Catalyzes the oxidation of glucose 6-phosphate to 6-phosphogluconolactone.</text>
</comment>
<proteinExistence type="inferred from homology"/>
<dbReference type="InterPro" id="IPR022674">
    <property type="entry name" value="G6P_DH_NAD-bd"/>
</dbReference>
<feature type="binding site" evidence="7">
    <location>
        <position position="363"/>
    </location>
    <ligand>
        <name>substrate</name>
    </ligand>
</feature>
<comment type="caution">
    <text evidence="7">Lacks conserved residue(s) required for the propagation of feature annotation.</text>
</comment>
<reference evidence="11 12" key="1">
    <citation type="journal article" date="2020" name="Int. J. Syst. Evol. Microbiol.">
        <title>Novel acetic acid bacteria from cider fermentations: Acetobacter conturbans sp. nov. and Acetobacter fallax sp. nov.</title>
        <authorList>
            <person name="Sombolestani A.S."/>
            <person name="Cleenwerck I."/>
            <person name="Cnockaert M."/>
            <person name="Borremans W."/>
            <person name="Wieme A.D."/>
            <person name="De Vuyst L."/>
            <person name="Vandamme P."/>
        </authorList>
    </citation>
    <scope>NUCLEOTIDE SEQUENCE [LARGE SCALE GENOMIC DNA]</scope>
    <source>
        <strain evidence="11 12">LMG 1627</strain>
    </source>
</reference>
<dbReference type="RefSeq" id="WP_173568550.1">
    <property type="nucleotide sequence ID" value="NZ_WOSY01000001.1"/>
</dbReference>
<evidence type="ECO:0000256" key="8">
    <source>
        <dbReference type="SAM" id="MobiDB-lite"/>
    </source>
</evidence>
<dbReference type="EMBL" id="WOSY01000001">
    <property type="protein sequence ID" value="NHN87260.1"/>
    <property type="molecule type" value="Genomic_DNA"/>
</dbReference>
<feature type="region of interest" description="Disordered" evidence="8">
    <location>
        <begin position="1"/>
        <end position="21"/>
    </location>
</feature>
<comment type="catalytic activity">
    <reaction evidence="7">
        <text>D-glucose 6-phosphate + NADP(+) = 6-phospho-D-glucono-1,5-lactone + NADPH + H(+)</text>
        <dbReference type="Rhea" id="RHEA:15841"/>
        <dbReference type="ChEBI" id="CHEBI:15378"/>
        <dbReference type="ChEBI" id="CHEBI:57783"/>
        <dbReference type="ChEBI" id="CHEBI:57955"/>
        <dbReference type="ChEBI" id="CHEBI:58349"/>
        <dbReference type="ChEBI" id="CHEBI:61548"/>
        <dbReference type="EC" id="1.1.1.49"/>
    </reaction>
</comment>
<dbReference type="NCBIfam" id="TIGR00871">
    <property type="entry name" value="zwf"/>
    <property type="match status" value="1"/>
</dbReference>
<evidence type="ECO:0000256" key="7">
    <source>
        <dbReference type="HAMAP-Rule" id="MF_00966"/>
    </source>
</evidence>
<feature type="domain" description="Glucose-6-phosphate dehydrogenase C-terminal" evidence="10">
    <location>
        <begin position="208"/>
        <end position="501"/>
    </location>
</feature>
<feature type="binding site" evidence="7">
    <location>
        <position position="254"/>
    </location>
    <ligand>
        <name>substrate</name>
    </ligand>
</feature>
<name>A0ABX0JZ12_9PROT</name>
<comment type="pathway">
    <text evidence="1 7">Carbohydrate degradation; pentose phosphate pathway; D-ribulose 5-phosphate from D-glucose 6-phosphate (oxidative stage): step 1/3.</text>
</comment>
<evidence type="ECO:0000256" key="1">
    <source>
        <dbReference type="ARBA" id="ARBA00004937"/>
    </source>
</evidence>
<feature type="binding site" evidence="7">
    <location>
        <position position="201"/>
    </location>
    <ligand>
        <name>substrate</name>
    </ligand>
</feature>
<feature type="binding site" evidence="7">
    <location>
        <position position="67"/>
    </location>
    <ligand>
        <name>NADP(+)</name>
        <dbReference type="ChEBI" id="CHEBI:58349"/>
    </ligand>
</feature>
<organism evidence="11 12">
    <name type="scientific">Acetobacter conturbans</name>
    <dbReference type="NCBI Taxonomy" id="1737472"/>
    <lineage>
        <taxon>Bacteria</taxon>
        <taxon>Pseudomonadati</taxon>
        <taxon>Pseudomonadota</taxon>
        <taxon>Alphaproteobacteria</taxon>
        <taxon>Acetobacterales</taxon>
        <taxon>Acetobacteraceae</taxon>
        <taxon>Acetobacter</taxon>
    </lineage>
</organism>
<feature type="active site" description="Proton acceptor" evidence="7">
    <location>
        <position position="259"/>
    </location>
</feature>
<accession>A0ABX0JZ12</accession>
<comment type="similarity">
    <text evidence="2 7">Belongs to the glucose-6-phosphate dehydrogenase family.</text>
</comment>
<evidence type="ECO:0000313" key="12">
    <source>
        <dbReference type="Proteomes" id="UP000631653"/>
    </source>
</evidence>
<dbReference type="HAMAP" id="MF_00966">
    <property type="entry name" value="G6PD"/>
    <property type="match status" value="1"/>
</dbReference>
<evidence type="ECO:0000313" key="11">
    <source>
        <dbReference type="EMBL" id="NHN87260.1"/>
    </source>
</evidence>
<keyword evidence="5 7" id="KW-0560">Oxidoreductase</keyword>
<feature type="binding site" evidence="7">
    <location>
        <position position="358"/>
    </location>
    <ligand>
        <name>substrate</name>
    </ligand>
</feature>
<dbReference type="PROSITE" id="PS00069">
    <property type="entry name" value="G6P_DEHYDROGENASE"/>
    <property type="match status" value="1"/>
</dbReference>
<dbReference type="PIRSF" id="PIRSF000110">
    <property type="entry name" value="G6PD"/>
    <property type="match status" value="1"/>
</dbReference>
<evidence type="ECO:0000259" key="9">
    <source>
        <dbReference type="Pfam" id="PF00479"/>
    </source>
</evidence>
<dbReference type="PANTHER" id="PTHR23429:SF0">
    <property type="entry name" value="GLUCOSE-6-PHOSPHATE 1-DEHYDROGENASE"/>
    <property type="match status" value="1"/>
</dbReference>
<dbReference type="InterPro" id="IPR022675">
    <property type="entry name" value="G6P_DH_C"/>
</dbReference>
<dbReference type="SUPFAM" id="SSF55347">
    <property type="entry name" value="Glyceraldehyde-3-phosphate dehydrogenase-like, C-terminal domain"/>
    <property type="match status" value="1"/>
</dbReference>
<keyword evidence="3 7" id="KW-0313">Glucose metabolism</keyword>
<dbReference type="SUPFAM" id="SSF51735">
    <property type="entry name" value="NAD(P)-binding Rossmann-fold domains"/>
    <property type="match status" value="1"/>
</dbReference>
<keyword evidence="12" id="KW-1185">Reference proteome</keyword>
<dbReference type="Pfam" id="PF00479">
    <property type="entry name" value="G6PD_N"/>
    <property type="match status" value="1"/>
</dbReference>
<dbReference type="Proteomes" id="UP000631653">
    <property type="component" value="Unassembled WGS sequence"/>
</dbReference>
<feature type="compositionally biased region" description="Basic and acidic residues" evidence="8">
    <location>
        <begin position="1"/>
        <end position="12"/>
    </location>
</feature>
<sequence length="508" mass="56690">MAENRENIRLSAEEISGGDQESSPFGFDFVIVGATGDLTMRKLLPAFYERFRGDQIDGTTKIIGTARSPLSSEEYRTKAAEALKAFVAAETYDASKAEAFLRLLHYVPLDMTEQNADWSALSSLLKTEKGRPRVFYLATAPKLYVPTADAIAHNSLITDTTRIVLEKPIGTDLASATAINDGVGQHFRENQIFRIDHYLGKQTVQNILALRFANPIIERIWNADSIAHVQITASETVGVGQRGSYYDTAGALRDMVQNHLLQVLSFVAMEPPTAIAPTVLRDEKLKILRALRPMTDDMIRTDTVRAQYAAGEVDGTTVGSYLDDLEDGESTTETYLAIRAEIRTARWAGVPFYIRTGKRLAQKETTVIVQFRPQPWAIFPDKPEPGRLVIRIQPNEGISLSLSSKDPSTEQFCLREASLDVSYEKAFNTRYPDSYEDLLMAAVRGDQVSFIRRDEVEASWHWVEPILNGWAANIRPLETYPAGSRGPKSADDLLARNDFVWKELTDAC</sequence>
<dbReference type="EC" id="1.1.1.49" evidence="7"/>
<dbReference type="InterPro" id="IPR019796">
    <property type="entry name" value="G6P_DH_AS"/>
</dbReference>
<evidence type="ECO:0000256" key="4">
    <source>
        <dbReference type="ARBA" id="ARBA00022857"/>
    </source>
</evidence>
<evidence type="ECO:0000256" key="2">
    <source>
        <dbReference type="ARBA" id="ARBA00009975"/>
    </source>
</evidence>
<dbReference type="Gene3D" id="3.30.360.10">
    <property type="entry name" value="Dihydrodipicolinate Reductase, domain 2"/>
    <property type="match status" value="1"/>
</dbReference>
<evidence type="ECO:0000259" key="10">
    <source>
        <dbReference type="Pfam" id="PF02781"/>
    </source>
</evidence>